<name>A0ABM8AW30_9BACT</name>
<feature type="transmembrane region" description="Helical" evidence="1">
    <location>
        <begin position="337"/>
        <end position="358"/>
    </location>
</feature>
<evidence type="ECO:0000256" key="1">
    <source>
        <dbReference type="SAM" id="Phobius"/>
    </source>
</evidence>
<organism evidence="2 3">
    <name type="scientific">Pseudodesulfovibrio nedwellii</name>
    <dbReference type="NCBI Taxonomy" id="2973072"/>
    <lineage>
        <taxon>Bacteria</taxon>
        <taxon>Pseudomonadati</taxon>
        <taxon>Thermodesulfobacteriota</taxon>
        <taxon>Desulfovibrionia</taxon>
        <taxon>Desulfovibrionales</taxon>
        <taxon>Desulfovibrionaceae</taxon>
    </lineage>
</organism>
<evidence type="ECO:0000313" key="3">
    <source>
        <dbReference type="Proteomes" id="UP001317742"/>
    </source>
</evidence>
<dbReference type="NCBIfam" id="NF008712">
    <property type="entry name" value="PRK11715.1-1"/>
    <property type="match status" value="1"/>
</dbReference>
<keyword evidence="1" id="KW-0472">Membrane</keyword>
<keyword evidence="3" id="KW-1185">Reference proteome</keyword>
<dbReference type="PANTHER" id="PTHR30092:SF0">
    <property type="entry name" value="INNER MEMBRANE PROTEIN CRED"/>
    <property type="match status" value="1"/>
</dbReference>
<dbReference type="InterPro" id="IPR010364">
    <property type="entry name" value="Uncharacterised_IM_CreD"/>
</dbReference>
<reference evidence="2 3" key="1">
    <citation type="submission" date="2022-08" db="EMBL/GenBank/DDBJ databases">
        <title>Genome Sequence of the sulphate-reducing bacterium, Pseudodesulfovibrio sp. SYK.</title>
        <authorList>
            <person name="Kondo R."/>
            <person name="Kataoka T."/>
        </authorList>
    </citation>
    <scope>NUCLEOTIDE SEQUENCE [LARGE SCALE GENOMIC DNA]</scope>
    <source>
        <strain evidence="2 3">SYK</strain>
    </source>
</reference>
<dbReference type="Proteomes" id="UP001317742">
    <property type="component" value="Chromosome"/>
</dbReference>
<keyword evidence="1" id="KW-0812">Transmembrane</keyword>
<dbReference type="PANTHER" id="PTHR30092">
    <property type="entry name" value="INNER MEMBRANE PROTEIN CRED"/>
    <property type="match status" value="1"/>
</dbReference>
<accession>A0ABM8AW30</accession>
<feature type="transmembrane region" description="Helical" evidence="1">
    <location>
        <begin position="391"/>
        <end position="409"/>
    </location>
</feature>
<dbReference type="PIRSF" id="PIRSF004548">
    <property type="entry name" value="CreD"/>
    <property type="match status" value="1"/>
</dbReference>
<proteinExistence type="predicted"/>
<protein>
    <submittedName>
        <fullName evidence="2">Cell envelope integrity protein CreD</fullName>
    </submittedName>
</protein>
<sequence length="460" mass="51565">MKGYLGKFFVITVLSLLCLIPLSMVEGVIYERDQLHREVGHKIASQYAGYQRLTAPVLVANYTVEEVSSRVVIDELTKEQKKEEFKTEKREHLFFVPKSTRVKGVLRPNELQRGIFSIPVYTSKIQINGTFSEIKLPQVGQVVDGRPVIAVSSLTLLMPLKEPRGISTPPLLQLNERAMDVRPSHENSLIKQWPTGFSASVDPRTVEGLASVSFSMTLDLHGSHDLSFIPLGGEYSVDLQSIWPHPRFDGEYLPATREVTRTGFKAHWSVTEFANSAGLGGKELLSWDRPAFGVELIDPVDIYTQSERAVKYGFLFILLTLEFFLLFEVLRGMRIHVAQYLFVGAALTIFYLLLISLAEHIGFGFAYLAASVACVSVLTVYVRSMVGKMKVAIGFGCAISVLYGALYFILLSEQYALVLGSGLLFTILAATMFLTRNVDWYELEGSVDYTKMFRKKKKVE</sequence>
<feature type="transmembrane region" description="Helical" evidence="1">
    <location>
        <begin position="364"/>
        <end position="382"/>
    </location>
</feature>
<keyword evidence="1" id="KW-1133">Transmembrane helix</keyword>
<feature type="transmembrane region" description="Helical" evidence="1">
    <location>
        <begin position="415"/>
        <end position="434"/>
    </location>
</feature>
<evidence type="ECO:0000313" key="2">
    <source>
        <dbReference type="EMBL" id="BDQ35745.1"/>
    </source>
</evidence>
<feature type="transmembrane region" description="Helical" evidence="1">
    <location>
        <begin position="312"/>
        <end position="330"/>
    </location>
</feature>
<dbReference type="RefSeq" id="WP_281761678.1">
    <property type="nucleotide sequence ID" value="NZ_AP026709.1"/>
</dbReference>
<dbReference type="EMBL" id="AP026709">
    <property type="protein sequence ID" value="BDQ35745.1"/>
    <property type="molecule type" value="Genomic_DNA"/>
</dbReference>
<gene>
    <name evidence="2" type="primary">creD</name>
    <name evidence="2" type="ORF">SYK_01050</name>
</gene>
<dbReference type="Pfam" id="PF06123">
    <property type="entry name" value="CreD"/>
    <property type="match status" value="1"/>
</dbReference>